<dbReference type="GO" id="GO:0051087">
    <property type="term" value="F:protein-folding chaperone binding"/>
    <property type="evidence" value="ECO:0007669"/>
    <property type="project" value="TreeGrafter"/>
</dbReference>
<dbReference type="PROSITE" id="PS00681">
    <property type="entry name" value="CHAPERONINS_CPN10"/>
    <property type="match status" value="1"/>
</dbReference>
<sequence>MSARSGIRKIVPLLDRILVKRIQPEQRTTSGLYIPEKSQEAMQEGNVVAVGPGLITKEGKTIPLQLKEGDRVVLPQFGGATVKLNGEELLLMRENEVLAKIEE</sequence>
<comment type="function">
    <text evidence="3">Eukaryotic CPN10 homolog which is essential for mitochondrial protein biogenesis, together with CPN60. Binds to CPN60 in the presence of Mg-ATP and suppresses the ATPase activity of the latter.</text>
</comment>
<dbReference type="OrthoDB" id="184876at2759"/>
<dbReference type="SUPFAM" id="SSF50129">
    <property type="entry name" value="GroES-like"/>
    <property type="match status" value="1"/>
</dbReference>
<dbReference type="Proteomes" id="UP000268162">
    <property type="component" value="Unassembled WGS sequence"/>
</dbReference>
<dbReference type="PRINTS" id="PR00297">
    <property type="entry name" value="CHAPERONIN10"/>
</dbReference>
<dbReference type="EMBL" id="ML002296">
    <property type="protein sequence ID" value="RKP39133.1"/>
    <property type="molecule type" value="Genomic_DNA"/>
</dbReference>
<evidence type="ECO:0000256" key="2">
    <source>
        <dbReference type="ARBA" id="ARBA00023186"/>
    </source>
</evidence>
<dbReference type="HAMAP" id="MF_00580">
    <property type="entry name" value="CH10"/>
    <property type="match status" value="1"/>
</dbReference>
<evidence type="ECO:0000313" key="6">
    <source>
        <dbReference type="Proteomes" id="UP000268162"/>
    </source>
</evidence>
<proteinExistence type="inferred from homology"/>
<dbReference type="InterPro" id="IPR018369">
    <property type="entry name" value="Chaprnonin_Cpn10_CS"/>
</dbReference>
<dbReference type="SMART" id="SM00883">
    <property type="entry name" value="Cpn10"/>
    <property type="match status" value="1"/>
</dbReference>
<dbReference type="FunFam" id="2.30.33.40:FF:000002">
    <property type="entry name" value="10 kDa chaperonin, mitochondrial"/>
    <property type="match status" value="1"/>
</dbReference>
<dbReference type="Gene3D" id="2.30.33.40">
    <property type="entry name" value="GroES chaperonin"/>
    <property type="match status" value="1"/>
</dbReference>
<comment type="similarity">
    <text evidence="1 4">Belongs to the GroES chaperonin family.</text>
</comment>
<evidence type="ECO:0000256" key="4">
    <source>
        <dbReference type="RuleBase" id="RU003479"/>
    </source>
</evidence>
<dbReference type="GO" id="GO:0005524">
    <property type="term" value="F:ATP binding"/>
    <property type="evidence" value="ECO:0007669"/>
    <property type="project" value="InterPro"/>
</dbReference>
<name>A0A4P9ZZG5_9FUNG</name>
<gene>
    <name evidence="5" type="ORF">BJ085DRAFT_32048</name>
</gene>
<keyword evidence="2 4" id="KW-0143">Chaperone</keyword>
<keyword evidence="6" id="KW-1185">Reference proteome</keyword>
<dbReference type="GO" id="GO:0046872">
    <property type="term" value="F:metal ion binding"/>
    <property type="evidence" value="ECO:0007669"/>
    <property type="project" value="TreeGrafter"/>
</dbReference>
<dbReference type="InterPro" id="IPR020818">
    <property type="entry name" value="Chaperonin_GroES"/>
</dbReference>
<accession>A0A4P9ZZG5</accession>
<dbReference type="GO" id="GO:0051082">
    <property type="term" value="F:unfolded protein binding"/>
    <property type="evidence" value="ECO:0007669"/>
    <property type="project" value="TreeGrafter"/>
</dbReference>
<dbReference type="GO" id="GO:0044183">
    <property type="term" value="F:protein folding chaperone"/>
    <property type="evidence" value="ECO:0007669"/>
    <property type="project" value="InterPro"/>
</dbReference>
<dbReference type="GO" id="GO:0005759">
    <property type="term" value="C:mitochondrial matrix"/>
    <property type="evidence" value="ECO:0007669"/>
    <property type="project" value="TreeGrafter"/>
</dbReference>
<dbReference type="PANTHER" id="PTHR10772">
    <property type="entry name" value="10 KDA HEAT SHOCK PROTEIN"/>
    <property type="match status" value="1"/>
</dbReference>
<evidence type="ECO:0000256" key="1">
    <source>
        <dbReference type="ARBA" id="ARBA00006975"/>
    </source>
</evidence>
<evidence type="ECO:0000256" key="3">
    <source>
        <dbReference type="ARBA" id="ARBA00056825"/>
    </source>
</evidence>
<dbReference type="Pfam" id="PF00166">
    <property type="entry name" value="Cpn10"/>
    <property type="match status" value="1"/>
</dbReference>
<dbReference type="AlphaFoldDB" id="A0A4P9ZZG5"/>
<organism evidence="5 6">
    <name type="scientific">Dimargaris cristalligena</name>
    <dbReference type="NCBI Taxonomy" id="215637"/>
    <lineage>
        <taxon>Eukaryota</taxon>
        <taxon>Fungi</taxon>
        <taxon>Fungi incertae sedis</taxon>
        <taxon>Zoopagomycota</taxon>
        <taxon>Kickxellomycotina</taxon>
        <taxon>Dimargaritomycetes</taxon>
        <taxon>Dimargaritales</taxon>
        <taxon>Dimargaritaceae</taxon>
        <taxon>Dimargaris</taxon>
    </lineage>
</organism>
<protein>
    <submittedName>
        <fullName evidence="5">Chaperonin gros</fullName>
    </submittedName>
</protein>
<evidence type="ECO:0000313" key="5">
    <source>
        <dbReference type="EMBL" id="RKP39133.1"/>
    </source>
</evidence>
<reference evidence="6" key="1">
    <citation type="journal article" date="2018" name="Nat. Microbiol.">
        <title>Leveraging single-cell genomics to expand the fungal tree of life.</title>
        <authorList>
            <person name="Ahrendt S.R."/>
            <person name="Quandt C.A."/>
            <person name="Ciobanu D."/>
            <person name="Clum A."/>
            <person name="Salamov A."/>
            <person name="Andreopoulos B."/>
            <person name="Cheng J.F."/>
            <person name="Woyke T."/>
            <person name="Pelin A."/>
            <person name="Henrissat B."/>
            <person name="Reynolds N.K."/>
            <person name="Benny G.L."/>
            <person name="Smith M.E."/>
            <person name="James T.Y."/>
            <person name="Grigoriev I.V."/>
        </authorList>
    </citation>
    <scope>NUCLEOTIDE SEQUENCE [LARGE SCALE GENOMIC DNA]</scope>
    <source>
        <strain evidence="6">RSA 468</strain>
    </source>
</reference>
<dbReference type="NCBIfam" id="NF001531">
    <property type="entry name" value="PRK00364.2-2"/>
    <property type="match status" value="1"/>
</dbReference>
<dbReference type="InterPro" id="IPR037124">
    <property type="entry name" value="Chaperonin_GroES_sf"/>
</dbReference>
<dbReference type="InterPro" id="IPR011032">
    <property type="entry name" value="GroES-like_sf"/>
</dbReference>
<dbReference type="CDD" id="cd00320">
    <property type="entry name" value="cpn10"/>
    <property type="match status" value="1"/>
</dbReference>
<dbReference type="PANTHER" id="PTHR10772:SF0">
    <property type="entry name" value="10 KDA HEAT SHOCK PROTEIN, MITOCHONDRIAL"/>
    <property type="match status" value="1"/>
</dbReference>
<dbReference type="STRING" id="215637.A0A4P9ZZG5"/>